<dbReference type="EMBL" id="MJIL01000046">
    <property type="protein sequence ID" value="OLQ80525.1"/>
    <property type="molecule type" value="Genomic_DNA"/>
</dbReference>
<keyword evidence="1" id="KW-0472">Membrane</keyword>
<keyword evidence="3" id="KW-1185">Reference proteome</keyword>
<sequence>MELSDTIGYAASLLVGTSLLMGDMKRLRYINGLGCLLFVIYGWQLGAYPVVIMNSFCIVVNLYHIHKLSAKTPG</sequence>
<organism evidence="2 3">
    <name type="scientific">Photobacterium proteolyticum</name>
    <dbReference type="NCBI Taxonomy" id="1903952"/>
    <lineage>
        <taxon>Bacteria</taxon>
        <taxon>Pseudomonadati</taxon>
        <taxon>Pseudomonadota</taxon>
        <taxon>Gammaproteobacteria</taxon>
        <taxon>Vibrionales</taxon>
        <taxon>Vibrionaceae</taxon>
        <taxon>Photobacterium</taxon>
    </lineage>
</organism>
<comment type="caution">
    <text evidence="2">The sequence shown here is derived from an EMBL/GenBank/DDBJ whole genome shotgun (WGS) entry which is preliminary data.</text>
</comment>
<keyword evidence="1" id="KW-0812">Transmembrane</keyword>
<protein>
    <recommendedName>
        <fullName evidence="4">Uroporphyrinogen decarboxylase</fullName>
    </recommendedName>
</protein>
<evidence type="ECO:0000313" key="3">
    <source>
        <dbReference type="Proteomes" id="UP000186905"/>
    </source>
</evidence>
<dbReference type="STRING" id="1903952.BIT28_15735"/>
<dbReference type="Proteomes" id="UP000186905">
    <property type="component" value="Unassembled WGS sequence"/>
</dbReference>
<gene>
    <name evidence="2" type="ORF">BIT28_15735</name>
</gene>
<feature type="transmembrane region" description="Helical" evidence="1">
    <location>
        <begin position="36"/>
        <end position="63"/>
    </location>
</feature>
<dbReference type="OrthoDB" id="677174at2"/>
<dbReference type="RefSeq" id="WP_075762245.1">
    <property type="nucleotide sequence ID" value="NZ_MJIL01000046.1"/>
</dbReference>
<accession>A0A1Q9GZ34</accession>
<keyword evidence="1" id="KW-1133">Transmembrane helix</keyword>
<proteinExistence type="predicted"/>
<name>A0A1Q9GZ34_9GAMM</name>
<reference evidence="2 3" key="1">
    <citation type="submission" date="2016-09" db="EMBL/GenBank/DDBJ databases">
        <title>Photobacterium proteolyticum sp. nov. a protease producing bacterium isolated from ocean sediments of Laizhou Bay.</title>
        <authorList>
            <person name="Li Y."/>
        </authorList>
    </citation>
    <scope>NUCLEOTIDE SEQUENCE [LARGE SCALE GENOMIC DNA]</scope>
    <source>
        <strain evidence="2 3">13-12</strain>
    </source>
</reference>
<dbReference type="AlphaFoldDB" id="A0A1Q9GZ34"/>
<evidence type="ECO:0000256" key="1">
    <source>
        <dbReference type="SAM" id="Phobius"/>
    </source>
</evidence>
<evidence type="ECO:0000313" key="2">
    <source>
        <dbReference type="EMBL" id="OLQ80525.1"/>
    </source>
</evidence>
<evidence type="ECO:0008006" key="4">
    <source>
        <dbReference type="Google" id="ProtNLM"/>
    </source>
</evidence>